<proteinExistence type="predicted"/>
<accession>A0A8J2VKC5</accession>
<organism evidence="2 3">
    <name type="scientific">Pullulanibacillus camelliae</name>
    <dbReference type="NCBI Taxonomy" id="1707096"/>
    <lineage>
        <taxon>Bacteria</taxon>
        <taxon>Bacillati</taxon>
        <taxon>Bacillota</taxon>
        <taxon>Bacilli</taxon>
        <taxon>Bacillales</taxon>
        <taxon>Sporolactobacillaceae</taxon>
        <taxon>Pullulanibacillus</taxon>
    </lineage>
</organism>
<evidence type="ECO:0000313" key="2">
    <source>
        <dbReference type="EMBL" id="GGE29894.1"/>
    </source>
</evidence>
<feature type="domain" description="GP-PDE" evidence="1">
    <location>
        <begin position="4"/>
        <end position="245"/>
    </location>
</feature>
<name>A0A8J2VKC5_9BACL</name>
<evidence type="ECO:0000259" key="1">
    <source>
        <dbReference type="PROSITE" id="PS51704"/>
    </source>
</evidence>
<evidence type="ECO:0000313" key="3">
    <source>
        <dbReference type="Proteomes" id="UP000628775"/>
    </source>
</evidence>
<dbReference type="PANTHER" id="PTHR46211">
    <property type="entry name" value="GLYCEROPHOSPHORYL DIESTER PHOSPHODIESTERASE"/>
    <property type="match status" value="1"/>
</dbReference>
<dbReference type="GO" id="GO:0006629">
    <property type="term" value="P:lipid metabolic process"/>
    <property type="evidence" value="ECO:0007669"/>
    <property type="project" value="InterPro"/>
</dbReference>
<dbReference type="AlphaFoldDB" id="A0A8J2VKC5"/>
<dbReference type="InterPro" id="IPR017946">
    <property type="entry name" value="PLC-like_Pdiesterase_TIM-brl"/>
</dbReference>
<dbReference type="GO" id="GO:0008081">
    <property type="term" value="F:phosphoric diester hydrolase activity"/>
    <property type="evidence" value="ECO:0007669"/>
    <property type="project" value="InterPro"/>
</dbReference>
<dbReference type="Pfam" id="PF03009">
    <property type="entry name" value="GDPD"/>
    <property type="match status" value="1"/>
</dbReference>
<dbReference type="CDD" id="cd08563">
    <property type="entry name" value="GDPD_TtGDE_like"/>
    <property type="match status" value="1"/>
</dbReference>
<comment type="caution">
    <text evidence="2">The sequence shown here is derived from an EMBL/GenBank/DDBJ whole genome shotgun (WGS) entry which is preliminary data.</text>
</comment>
<gene>
    <name evidence="2" type="ORF">GCM10011391_05550</name>
</gene>
<dbReference type="Gene3D" id="3.20.20.190">
    <property type="entry name" value="Phosphatidylinositol (PI) phosphodiesterase"/>
    <property type="match status" value="1"/>
</dbReference>
<dbReference type="EMBL" id="BMIR01000001">
    <property type="protein sequence ID" value="GGE29894.1"/>
    <property type="molecule type" value="Genomic_DNA"/>
</dbReference>
<protein>
    <submittedName>
        <fullName evidence="2">Glycerophosphoryl diester phosphodiesterase</fullName>
    </submittedName>
</protein>
<dbReference type="PANTHER" id="PTHR46211:SF14">
    <property type="entry name" value="GLYCEROPHOSPHODIESTER PHOSPHODIESTERASE"/>
    <property type="match status" value="1"/>
</dbReference>
<dbReference type="RefSeq" id="WP_188688664.1">
    <property type="nucleotide sequence ID" value="NZ_BMIR01000001.1"/>
</dbReference>
<dbReference type="SUPFAM" id="SSF51695">
    <property type="entry name" value="PLC-like phosphodiesterases"/>
    <property type="match status" value="1"/>
</dbReference>
<keyword evidence="3" id="KW-1185">Reference proteome</keyword>
<sequence length="256" mass="28677">MGETLIFGHRGSKGTHPENTLLAFEQACQAGVEGLELDVHLTKDNELVVIHDETIDRTTNGTGYIKDLTTHELQAYSAGRPFKSYPLYTSSWDEERVPTLAEVFERVAGYPVQINIELKTYSIDYPEIEEKTVALVHEHQLQSRVIYSSFNLSSVQKVKAVDSEANVAYLSLEPFSSVKHLMTHYNFSALHLSQALLEDEVSEANFNATPIRVWTINSVAQIKKALALNLEGIITDYPEMALELKKEHLKSIGALT</sequence>
<dbReference type="InterPro" id="IPR030395">
    <property type="entry name" value="GP_PDE_dom"/>
</dbReference>
<reference evidence="2" key="2">
    <citation type="submission" date="2020-09" db="EMBL/GenBank/DDBJ databases">
        <authorList>
            <person name="Sun Q."/>
            <person name="Zhou Y."/>
        </authorList>
    </citation>
    <scope>NUCLEOTIDE SEQUENCE</scope>
    <source>
        <strain evidence="2">CGMCC 1.15371</strain>
    </source>
</reference>
<dbReference type="PROSITE" id="PS51704">
    <property type="entry name" value="GP_PDE"/>
    <property type="match status" value="1"/>
</dbReference>
<reference evidence="2" key="1">
    <citation type="journal article" date="2014" name="Int. J. Syst. Evol. Microbiol.">
        <title>Complete genome sequence of Corynebacterium casei LMG S-19264T (=DSM 44701T), isolated from a smear-ripened cheese.</title>
        <authorList>
            <consortium name="US DOE Joint Genome Institute (JGI-PGF)"/>
            <person name="Walter F."/>
            <person name="Albersmeier A."/>
            <person name="Kalinowski J."/>
            <person name="Ruckert C."/>
        </authorList>
    </citation>
    <scope>NUCLEOTIDE SEQUENCE</scope>
    <source>
        <strain evidence="2">CGMCC 1.15371</strain>
    </source>
</reference>
<dbReference type="Proteomes" id="UP000628775">
    <property type="component" value="Unassembled WGS sequence"/>
</dbReference>